<dbReference type="RefSeq" id="WP_068578580.1">
    <property type="nucleotide sequence ID" value="NZ_CP015193.1"/>
</dbReference>
<dbReference type="EMBL" id="CP015193">
    <property type="protein sequence ID" value="ASJ16500.1"/>
    <property type="molecule type" value="Genomic_DNA"/>
</dbReference>
<name>A0A2Z2N839_9EURY</name>
<dbReference type="OrthoDB" id="101774at2157"/>
<protein>
    <submittedName>
        <fullName evidence="1">Uncharacterized protein</fullName>
    </submittedName>
</protein>
<evidence type="ECO:0000313" key="2">
    <source>
        <dbReference type="Proteomes" id="UP000250189"/>
    </source>
</evidence>
<evidence type="ECO:0000313" key="1">
    <source>
        <dbReference type="EMBL" id="ASJ16500.1"/>
    </source>
</evidence>
<dbReference type="AlphaFoldDB" id="A0A2Z2N839"/>
<keyword evidence="2" id="KW-1185">Reference proteome</keyword>
<accession>A0A2Z2N839</accession>
<organism evidence="1 2">
    <name type="scientific">Thermococcus chitonophagus</name>
    <dbReference type="NCBI Taxonomy" id="54262"/>
    <lineage>
        <taxon>Archaea</taxon>
        <taxon>Methanobacteriati</taxon>
        <taxon>Methanobacteriota</taxon>
        <taxon>Thermococci</taxon>
        <taxon>Thermococcales</taxon>
        <taxon>Thermococcaceae</taxon>
        <taxon>Thermococcus</taxon>
    </lineage>
</organism>
<sequence>MGLQKLKEPYEIKEFIRNVRQNFGSTNNIDHDSLAVWSFNKLQKFLWDNWKPELKKMGIRWQLFLKILKLHTDDFIKWALYDKMSWDEVMERVISTIEQYAER</sequence>
<reference evidence="1 2" key="1">
    <citation type="submission" date="2016-04" db="EMBL/GenBank/DDBJ databases">
        <title>Complete genome sequence of Thermococcus chitonophagus type strain GC74.</title>
        <authorList>
            <person name="Oger P.M."/>
        </authorList>
    </citation>
    <scope>NUCLEOTIDE SEQUENCE [LARGE SCALE GENOMIC DNA]</scope>
    <source>
        <strain evidence="1 2">GC74</strain>
    </source>
</reference>
<proteinExistence type="predicted"/>
<dbReference type="Proteomes" id="UP000250189">
    <property type="component" value="Chromosome"/>
</dbReference>
<gene>
    <name evidence="1" type="ORF">A3L04_05125</name>
</gene>
<dbReference type="GeneID" id="33321935"/>